<dbReference type="RefSeq" id="WP_088474459.1">
    <property type="nucleotide sequence ID" value="NZ_NISJ01000018.1"/>
</dbReference>
<dbReference type="InterPro" id="IPR015315">
    <property type="entry name" value="DUF1963"/>
</dbReference>
<comment type="caution">
    <text evidence="1">The sequence shown here is derived from an EMBL/GenBank/DDBJ whole genome shotgun (WGS) entry which is preliminary data.</text>
</comment>
<accession>A0A246JEH4</accession>
<dbReference type="SUPFAM" id="SSF103032">
    <property type="entry name" value="Hypothetical protein YwqG"/>
    <property type="match status" value="1"/>
</dbReference>
<dbReference type="Proteomes" id="UP000197097">
    <property type="component" value="Unassembled WGS sequence"/>
</dbReference>
<dbReference type="Pfam" id="PF09234">
    <property type="entry name" value="DUF1963"/>
    <property type="match status" value="1"/>
</dbReference>
<organism evidence="1 2">
    <name type="scientific">Sphingopyxis witflariensis</name>
    <dbReference type="NCBI Taxonomy" id="173675"/>
    <lineage>
        <taxon>Bacteria</taxon>
        <taxon>Pseudomonadati</taxon>
        <taxon>Pseudomonadota</taxon>
        <taxon>Alphaproteobacteria</taxon>
        <taxon>Sphingomonadales</taxon>
        <taxon>Sphingomonadaceae</taxon>
        <taxon>Sphingopyxis</taxon>
    </lineage>
</organism>
<dbReference type="InterPro" id="IPR035948">
    <property type="entry name" value="YwqG-like_sf"/>
</dbReference>
<keyword evidence="2" id="KW-1185">Reference proteome</keyword>
<protein>
    <recommendedName>
        <fullName evidence="3">DUF1963 domain-containing protein</fullName>
    </recommendedName>
</protein>
<reference evidence="1 2" key="1">
    <citation type="journal article" date="2002" name="Int. J. Syst. Evol. Microbiol.">
        <title>Sphingopyxis witflariensis sp. nov., isolated from activated sludge.</title>
        <authorList>
            <person name="Kampfer P."/>
            <person name="Witzenberger R."/>
            <person name="Denner E.B."/>
            <person name="Busse H.J."/>
            <person name="Neef A."/>
        </authorList>
    </citation>
    <scope>NUCLEOTIDE SEQUENCE [LARGE SCALE GENOMIC DNA]</scope>
    <source>
        <strain evidence="1 2">DSM 14551</strain>
    </source>
</reference>
<dbReference type="AlphaFoldDB" id="A0A246JEH4"/>
<dbReference type="Gene3D" id="2.30.320.10">
    <property type="entry name" value="YwqG-like"/>
    <property type="match status" value="1"/>
</dbReference>
<evidence type="ECO:0000313" key="2">
    <source>
        <dbReference type="Proteomes" id="UP000197097"/>
    </source>
</evidence>
<sequence>MSQIQSAALTLAGVTLAFLLLVFLVSRWRRNAATPGQPKRAGTSRLPREISLPRRNRAMEAPIEISAARLARISGKTPLAGAAEAAPETVADLLVAEPPAPSAAREVEQMLETIVAQVEQEADRIEPGDTGAVVVRLVPQIPPRDTAHPTSWLGGRPRLDRGMAWPEIREIPAAFIAQISFADLPRDLWDGLGPRSGAFAVFTHPRDGDVAMIAVADPDEPIDPPRPQDDAEHWFTPRGALHFGDLKPFSQSGIPAWPVDLVAVRRGDADPRDAEIADETPGDRFYRTGYDIADPAFHPFDWDLMVALAEILAMRIERFWRDVDSASPIAAQLAHVEHRLATFDAGGGDPMDRGELENMRASLGELVDATEAAAATNRDARARAEEIIAIIRDSARKAAFSRSDAAAVMEAIRAIRWTKVHRGPDPEGRPGAERIESQTLALTQHHPDAPLWVHDYHNVWFDRARRTYAADPDALSDAARAVVEPWCRELAARDVGSIGNPPDAHFETHATLIGLPSSALMGWAFGDADRLALVLRKADLAMGRFDRPLAQFGT</sequence>
<proteinExistence type="predicted"/>
<dbReference type="EMBL" id="NISJ01000018">
    <property type="protein sequence ID" value="OWQ91043.1"/>
    <property type="molecule type" value="Genomic_DNA"/>
</dbReference>
<name>A0A246JEH4_9SPHN</name>
<dbReference type="OrthoDB" id="8135222at2"/>
<evidence type="ECO:0008006" key="3">
    <source>
        <dbReference type="Google" id="ProtNLM"/>
    </source>
</evidence>
<evidence type="ECO:0000313" key="1">
    <source>
        <dbReference type="EMBL" id="OWQ91043.1"/>
    </source>
</evidence>
<gene>
    <name evidence="1" type="ORF">CDQ91_19875</name>
</gene>